<dbReference type="PROSITE" id="PS51257">
    <property type="entry name" value="PROKAR_LIPOPROTEIN"/>
    <property type="match status" value="1"/>
</dbReference>
<dbReference type="RefSeq" id="WP_144073608.1">
    <property type="nucleotide sequence ID" value="NZ_CP076128.1"/>
</dbReference>
<feature type="signal peptide" evidence="1">
    <location>
        <begin position="1"/>
        <end position="22"/>
    </location>
</feature>
<accession>A0ABX8GRI3</accession>
<sequence>MKKSLLPLLLSYSIFFTFFSCSTEDTELEEPVKEGRVITVRPVIDEQITPMTKGTRDPKNGLEYNGYTIIVIDESGEKIYKEFSLRDTLVTVDYVVGNFSIDIVHEKSSEKVSKNYYLKGSESGSNVDEFVTIRMNNQQFAYVLIDGAEDEVTNASIDDFELIPDSNDIYPNFYAYVQSDLDHNILINTVRGYVGVTLENAISDKQYTYSVNFSTTGEIIINPGFDGRKDDPIKVIPIYPVVPETYISNAENLVTDYFTGVIKGDNKSNKDVYVYGVSYGKDNNGNEFDFSQKVTIENKPSFTASWNIDINAGDGIYMNIYVEGGTDVKNKKIIKNINIYEDSEFVTVHYTDGTQDPTNRTWEEVLGNVSGDMVYSKRADYGRLNTNFIIRFDGNNKENFEFELSALSF</sequence>
<dbReference type="EMBL" id="CP076128">
    <property type="protein sequence ID" value="QWG06180.1"/>
    <property type="molecule type" value="Genomic_DNA"/>
</dbReference>
<dbReference type="Proteomes" id="UP000682802">
    <property type="component" value="Chromosome 1"/>
</dbReference>
<organism evidence="2 3">
    <name type="scientific">Flammeovirga kamogawensis</name>
    <dbReference type="NCBI Taxonomy" id="373891"/>
    <lineage>
        <taxon>Bacteria</taxon>
        <taxon>Pseudomonadati</taxon>
        <taxon>Bacteroidota</taxon>
        <taxon>Cytophagia</taxon>
        <taxon>Cytophagales</taxon>
        <taxon>Flammeovirgaceae</taxon>
        <taxon>Flammeovirga</taxon>
    </lineage>
</organism>
<keyword evidence="3" id="KW-1185">Reference proteome</keyword>
<protein>
    <recommendedName>
        <fullName evidence="4">DUF4959 domain-containing protein</fullName>
    </recommendedName>
</protein>
<evidence type="ECO:0000313" key="3">
    <source>
        <dbReference type="Proteomes" id="UP000682802"/>
    </source>
</evidence>
<evidence type="ECO:0000256" key="1">
    <source>
        <dbReference type="SAM" id="SignalP"/>
    </source>
</evidence>
<feature type="chain" id="PRO_5047388430" description="DUF4959 domain-containing protein" evidence="1">
    <location>
        <begin position="23"/>
        <end position="409"/>
    </location>
</feature>
<evidence type="ECO:0000313" key="2">
    <source>
        <dbReference type="EMBL" id="QWG06180.1"/>
    </source>
</evidence>
<reference evidence="2 3" key="1">
    <citation type="submission" date="2021-05" db="EMBL/GenBank/DDBJ databases">
        <title>Comparative genomic studies on the polysaccharide-degrading batcterial strains of the Flammeovirga genus.</title>
        <authorList>
            <person name="Zewei F."/>
            <person name="Zheng Z."/>
            <person name="Yu L."/>
            <person name="Ruyue G."/>
            <person name="Yanhong M."/>
            <person name="Yuanyuan C."/>
            <person name="Jingyan G."/>
            <person name="Wenjun H."/>
        </authorList>
    </citation>
    <scope>NUCLEOTIDE SEQUENCE [LARGE SCALE GENOMIC DNA]</scope>
    <source>
        <strain evidence="2 3">YS10</strain>
    </source>
</reference>
<name>A0ABX8GRI3_9BACT</name>
<keyword evidence="1" id="KW-0732">Signal</keyword>
<proteinExistence type="predicted"/>
<evidence type="ECO:0008006" key="4">
    <source>
        <dbReference type="Google" id="ProtNLM"/>
    </source>
</evidence>
<gene>
    <name evidence="2" type="ORF">KM029_12605</name>
</gene>